<gene>
    <name evidence="7" type="primary">LOC106463004</name>
</gene>
<dbReference type="SUPFAM" id="SSF50729">
    <property type="entry name" value="PH domain-like"/>
    <property type="match status" value="1"/>
</dbReference>
<dbReference type="PANTHER" id="PTHR46026:SF1">
    <property type="entry name" value="RHO-TYPE GUANINE NUCLEOTIDE EXCHANGE FACTOR, ISOFORM F"/>
    <property type="match status" value="1"/>
</dbReference>
<evidence type="ECO:0000313" key="6">
    <source>
        <dbReference type="Proteomes" id="UP000694941"/>
    </source>
</evidence>
<dbReference type="InterPro" id="IPR001849">
    <property type="entry name" value="PH_domain"/>
</dbReference>
<dbReference type="CDD" id="cd11877">
    <property type="entry name" value="SH3_PIX"/>
    <property type="match status" value="1"/>
</dbReference>
<dbReference type="Pfam" id="PF00621">
    <property type="entry name" value="RhoGEF"/>
    <property type="match status" value="1"/>
</dbReference>
<organism evidence="6 7">
    <name type="scientific">Limulus polyphemus</name>
    <name type="common">Atlantic horseshoe crab</name>
    <dbReference type="NCBI Taxonomy" id="6850"/>
    <lineage>
        <taxon>Eukaryota</taxon>
        <taxon>Metazoa</taxon>
        <taxon>Ecdysozoa</taxon>
        <taxon>Arthropoda</taxon>
        <taxon>Chelicerata</taxon>
        <taxon>Merostomata</taxon>
        <taxon>Xiphosura</taxon>
        <taxon>Limulidae</taxon>
        <taxon>Limulus</taxon>
    </lineage>
</organism>
<dbReference type="CDD" id="cd00160">
    <property type="entry name" value="RhoGEF"/>
    <property type="match status" value="1"/>
</dbReference>
<evidence type="ECO:0000313" key="7">
    <source>
        <dbReference type="RefSeq" id="XP_022246112.1"/>
    </source>
</evidence>
<protein>
    <submittedName>
        <fullName evidence="7">Rho guanine nucleotide exchange factor 7-like isoform X1</fullName>
    </submittedName>
</protein>
<dbReference type="PROSITE" id="PS50010">
    <property type="entry name" value="DH_2"/>
    <property type="match status" value="1"/>
</dbReference>
<keyword evidence="6" id="KW-1185">Reference proteome</keyword>
<dbReference type="SUPFAM" id="SSF50044">
    <property type="entry name" value="SH3-domain"/>
    <property type="match status" value="1"/>
</dbReference>
<dbReference type="PROSITE" id="PS50002">
    <property type="entry name" value="SH3"/>
    <property type="match status" value="1"/>
</dbReference>
<feature type="domain" description="SH3" evidence="3">
    <location>
        <begin position="5"/>
        <end position="64"/>
    </location>
</feature>
<name>A0ABM1SR56_LIMPO</name>
<dbReference type="SMART" id="SM00233">
    <property type="entry name" value="PH"/>
    <property type="match status" value="1"/>
</dbReference>
<accession>A0ABM1SR56</accession>
<feature type="domain" description="PH" evidence="4">
    <location>
        <begin position="294"/>
        <end position="398"/>
    </location>
</feature>
<dbReference type="InterPro" id="IPR036028">
    <property type="entry name" value="SH3-like_dom_sf"/>
</dbReference>
<feature type="domain" description="DH" evidence="5">
    <location>
        <begin position="92"/>
        <end position="272"/>
    </location>
</feature>
<dbReference type="PRINTS" id="PR00452">
    <property type="entry name" value="SH3DOMAIN"/>
</dbReference>
<proteinExistence type="predicted"/>
<evidence type="ECO:0000256" key="1">
    <source>
        <dbReference type="ARBA" id="ARBA00022443"/>
    </source>
</evidence>
<dbReference type="GeneID" id="106463004"/>
<dbReference type="SUPFAM" id="SSF48065">
    <property type="entry name" value="DBL homology domain (DH-domain)"/>
    <property type="match status" value="1"/>
</dbReference>
<dbReference type="Pfam" id="PF00018">
    <property type="entry name" value="SH3_1"/>
    <property type="match status" value="1"/>
</dbReference>
<dbReference type="SMART" id="SM00325">
    <property type="entry name" value="RhoGEF"/>
    <property type="match status" value="1"/>
</dbReference>
<dbReference type="InterPro" id="IPR000219">
    <property type="entry name" value="DH_dom"/>
</dbReference>
<dbReference type="Gene3D" id="2.30.30.40">
    <property type="entry name" value="SH3 Domains"/>
    <property type="match status" value="1"/>
</dbReference>
<dbReference type="Gene3D" id="2.30.29.30">
    <property type="entry name" value="Pleckstrin-homology domain (PH domain)/Phosphotyrosine-binding domain (PTB)"/>
    <property type="match status" value="1"/>
</dbReference>
<dbReference type="InterPro" id="IPR011993">
    <property type="entry name" value="PH-like_dom_sf"/>
</dbReference>
<evidence type="ECO:0000259" key="3">
    <source>
        <dbReference type="PROSITE" id="PS50002"/>
    </source>
</evidence>
<dbReference type="InterPro" id="IPR035899">
    <property type="entry name" value="DBL_dom_sf"/>
</dbReference>
<dbReference type="Proteomes" id="UP000694941">
    <property type="component" value="Unplaced"/>
</dbReference>
<dbReference type="Pfam" id="PF00169">
    <property type="entry name" value="PH"/>
    <property type="match status" value="1"/>
</dbReference>
<dbReference type="SMART" id="SM00326">
    <property type="entry name" value="SH3"/>
    <property type="match status" value="1"/>
</dbReference>
<dbReference type="PROSITE" id="PS50003">
    <property type="entry name" value="PH_DOMAIN"/>
    <property type="match status" value="1"/>
</dbReference>
<evidence type="ECO:0000256" key="2">
    <source>
        <dbReference type="PROSITE-ProRule" id="PRU00192"/>
    </source>
</evidence>
<sequence>MATDGCPHLVKAIYNFKGSNNDELNFIKGDIITVTQIVEGGWWEGTLKEVTGWFPSNYVKEYRPDSCRRSKQPVSKHADFALSVHQENLELYREVVFNDIVESETNHVQELQNLMKKFLQSLQTSDILNEKEFATLLGNLDELVDCHATLLDELEGLRKKNAKDQRIGGVFMQSASNLKIAHLNYCANHPKAVAVIETHKNVLCRFMEEHGAPAPGILLLTSGLSQPFRRLEKYPGLLQELQRHTEESHVDRGDVQRAISVYKELADSCIAMRRQKEMELEVLVGKIRGWEGENVNKLGEIINMGPVITVTEVQERKDRYFVLFPRTLVMLSVSPHMSTFNYEGKLPLSGIDVNKLQSNDRIQNAFVITGKMIQRIIVVCHSRDSMEQWLQLLQQQISISQLSGGVAIPQNSSRGPKTHSNLSHISQLHITVSQGQANHLLPPQPSPPPHQSVVGSSCTGLVNVNGMKKTPSTTSQTVSSSERVWKMWSLKPHPPMRSCFGLSAKEDIVLRRAKAGCKDREVDEKHYEDDIKILQVIEAYCNSAKARYTVNSVDLRHLMALRSQGGWVNDQDTDDYANPSSRTTTWCCGTFAIKTAKKFL</sequence>
<dbReference type="RefSeq" id="XP_022246112.1">
    <property type="nucleotide sequence ID" value="XM_022390404.1"/>
</dbReference>
<evidence type="ECO:0000259" key="4">
    <source>
        <dbReference type="PROSITE" id="PS50003"/>
    </source>
</evidence>
<dbReference type="InterPro" id="IPR001452">
    <property type="entry name" value="SH3_domain"/>
</dbReference>
<evidence type="ECO:0000259" key="5">
    <source>
        <dbReference type="PROSITE" id="PS50010"/>
    </source>
</evidence>
<dbReference type="PANTHER" id="PTHR46026">
    <property type="entry name" value="RHO-TYPE GUANINE NUCLEOTIDE EXCHANGE FACTOR, ISOFORM F"/>
    <property type="match status" value="1"/>
</dbReference>
<dbReference type="Gene3D" id="1.20.900.10">
    <property type="entry name" value="Dbl homology (DH) domain"/>
    <property type="match status" value="1"/>
</dbReference>
<reference evidence="7" key="1">
    <citation type="submission" date="2025-08" db="UniProtKB">
        <authorList>
            <consortium name="RefSeq"/>
        </authorList>
    </citation>
    <scope>IDENTIFICATION</scope>
    <source>
        <tissue evidence="7">Muscle</tissue>
    </source>
</reference>
<keyword evidence="1 2" id="KW-0728">SH3 domain</keyword>